<evidence type="ECO:0000313" key="2">
    <source>
        <dbReference type="Proteomes" id="UP001172386"/>
    </source>
</evidence>
<keyword evidence="2" id="KW-1185">Reference proteome</keyword>
<gene>
    <name evidence="1" type="ORF">H2198_005247</name>
</gene>
<dbReference type="Proteomes" id="UP001172386">
    <property type="component" value="Unassembled WGS sequence"/>
</dbReference>
<evidence type="ECO:0000313" key="1">
    <source>
        <dbReference type="EMBL" id="KAJ9655994.1"/>
    </source>
</evidence>
<organism evidence="1 2">
    <name type="scientific">Neophaeococcomyces mojaviensis</name>
    <dbReference type="NCBI Taxonomy" id="3383035"/>
    <lineage>
        <taxon>Eukaryota</taxon>
        <taxon>Fungi</taxon>
        <taxon>Dikarya</taxon>
        <taxon>Ascomycota</taxon>
        <taxon>Pezizomycotina</taxon>
        <taxon>Eurotiomycetes</taxon>
        <taxon>Chaetothyriomycetidae</taxon>
        <taxon>Chaetothyriales</taxon>
        <taxon>Chaetothyriales incertae sedis</taxon>
        <taxon>Neophaeococcomyces</taxon>
    </lineage>
</organism>
<dbReference type="EMBL" id="JAPDRQ010000085">
    <property type="protein sequence ID" value="KAJ9655994.1"/>
    <property type="molecule type" value="Genomic_DNA"/>
</dbReference>
<protein>
    <submittedName>
        <fullName evidence="1">Uncharacterized protein</fullName>
    </submittedName>
</protein>
<name>A0ACC3A6Z5_9EURO</name>
<reference evidence="1" key="1">
    <citation type="submission" date="2022-10" db="EMBL/GenBank/DDBJ databases">
        <title>Culturing micro-colonial fungi from biological soil crusts in the Mojave desert and describing Neophaeococcomyces mojavensis, and introducing the new genera and species Taxawa tesnikishii.</title>
        <authorList>
            <person name="Kurbessoian T."/>
            <person name="Stajich J.E."/>
        </authorList>
    </citation>
    <scope>NUCLEOTIDE SEQUENCE</scope>
    <source>
        <strain evidence="1">JES_112</strain>
    </source>
</reference>
<accession>A0ACC3A6Z5</accession>
<proteinExistence type="predicted"/>
<comment type="caution">
    <text evidence="1">The sequence shown here is derived from an EMBL/GenBank/DDBJ whole genome shotgun (WGS) entry which is preliminary data.</text>
</comment>
<sequence length="469" mass="52015">MHRKAGNDHILIHATGSSTFRNMGKKTIFTNITPLPPQVSREVAIAMLHQHDEMIELNPLVIEHHPIKTPRDAPSDEFLDCAWQELTDRISYLPGGVVTGKVTYKACFHDMPYGLQTHIYAPMGLDIREKWSVCGTLPGEPEEPRELGLNVPRRGLYLREDGEVKCNLLMSSFVRKNLDNAHKVLVERILAKAERVQAHVNASETVSMVSDMSQRERAMPAFQPGSHMGRSSFSRTSRPGTVSSLAPSENGSAYEGSIHEQDPELASVHPALREQYRQSRDSGLSRSGTVLPTYSTLDQQKGQFYHDDLAKRRPGKQFTAELEGSPAASPAAESSSVRHSMSERERYFVSELPGSQPVVQSPQPVRSNTAPDERSVSDFSSLQEEPLHLSYVRSASEAQTDTATFSATSSKPDTDRFSVVSGISDMPTPKAGHFAFNDVDNRFSVVSAMTDMPTPKFSQMSFSEQQARR</sequence>